<dbReference type="InterPro" id="IPR036188">
    <property type="entry name" value="FAD/NAD-bd_sf"/>
</dbReference>
<protein>
    <recommendedName>
        <fullName evidence="2">FAD dependent oxidoreductase domain-containing protein</fullName>
    </recommendedName>
</protein>
<sequence>MTATTPTAITENGAAAANHQNDTLPVPNPTLSYWREKPHRLDTHRSTPDLPASCDVAIIGAGLAGVSVAHHLATSSPSPPPSTLLLDARQLCSGATGRNGGHVKTKTATLLSLPDPRAATALDAFVRAQIAALSAVAVTEPGLAAECEFQLRRSWDVWVRDADAAAVESGWKRRG</sequence>
<feature type="domain" description="FAD dependent oxidoreductase" evidence="2">
    <location>
        <begin position="55"/>
        <end position="172"/>
    </location>
</feature>
<evidence type="ECO:0000256" key="1">
    <source>
        <dbReference type="SAM" id="MobiDB-lite"/>
    </source>
</evidence>
<dbReference type="Gene3D" id="3.50.50.60">
    <property type="entry name" value="FAD/NAD(P)-binding domain"/>
    <property type="match status" value="1"/>
</dbReference>
<reference evidence="3 4" key="1">
    <citation type="journal article" date="2023" name="Plant Dis.">
        <title>First Report of Diplodia intermedia Causing Canker and Dieback Diseases on Apple Trees in Canada.</title>
        <authorList>
            <person name="Ellouze W."/>
            <person name="Ilyukhin E."/>
            <person name="Sulman M."/>
            <person name="Ali S."/>
        </authorList>
    </citation>
    <scope>NUCLEOTIDE SEQUENCE [LARGE SCALE GENOMIC DNA]</scope>
    <source>
        <strain evidence="3 4">M45-28</strain>
    </source>
</reference>
<dbReference type="SUPFAM" id="SSF51905">
    <property type="entry name" value="FAD/NAD(P)-binding domain"/>
    <property type="match status" value="1"/>
</dbReference>
<keyword evidence="4" id="KW-1185">Reference proteome</keyword>
<feature type="region of interest" description="Disordered" evidence="1">
    <location>
        <begin position="1"/>
        <end position="26"/>
    </location>
</feature>
<accession>A0ABR3U692</accession>
<dbReference type="PANTHER" id="PTHR13847">
    <property type="entry name" value="SARCOSINE DEHYDROGENASE-RELATED"/>
    <property type="match status" value="1"/>
</dbReference>
<comment type="caution">
    <text evidence="3">The sequence shown here is derived from an EMBL/GenBank/DDBJ whole genome shotgun (WGS) entry which is preliminary data.</text>
</comment>
<dbReference type="Proteomes" id="UP001521184">
    <property type="component" value="Unassembled WGS sequence"/>
</dbReference>
<dbReference type="InterPro" id="IPR006076">
    <property type="entry name" value="FAD-dep_OxRdtase"/>
</dbReference>
<gene>
    <name evidence="3" type="ORF">SLS58_000061</name>
</gene>
<organism evidence="3 4">
    <name type="scientific">Diplodia intermedia</name>
    <dbReference type="NCBI Taxonomy" id="856260"/>
    <lineage>
        <taxon>Eukaryota</taxon>
        <taxon>Fungi</taxon>
        <taxon>Dikarya</taxon>
        <taxon>Ascomycota</taxon>
        <taxon>Pezizomycotina</taxon>
        <taxon>Dothideomycetes</taxon>
        <taxon>Dothideomycetes incertae sedis</taxon>
        <taxon>Botryosphaeriales</taxon>
        <taxon>Botryosphaeriaceae</taxon>
        <taxon>Diplodia</taxon>
    </lineage>
</organism>
<evidence type="ECO:0000313" key="3">
    <source>
        <dbReference type="EMBL" id="KAL1651938.1"/>
    </source>
</evidence>
<dbReference type="Pfam" id="PF01266">
    <property type="entry name" value="DAO"/>
    <property type="match status" value="1"/>
</dbReference>
<evidence type="ECO:0000313" key="4">
    <source>
        <dbReference type="Proteomes" id="UP001521184"/>
    </source>
</evidence>
<name>A0ABR3U692_9PEZI</name>
<evidence type="ECO:0000259" key="2">
    <source>
        <dbReference type="Pfam" id="PF01266"/>
    </source>
</evidence>
<proteinExistence type="predicted"/>
<feature type="compositionally biased region" description="Polar residues" evidence="1">
    <location>
        <begin position="1"/>
        <end position="10"/>
    </location>
</feature>
<dbReference type="EMBL" id="JAKEKT020000001">
    <property type="protein sequence ID" value="KAL1651938.1"/>
    <property type="molecule type" value="Genomic_DNA"/>
</dbReference>
<dbReference type="Gene3D" id="3.30.9.10">
    <property type="entry name" value="D-Amino Acid Oxidase, subunit A, domain 2"/>
    <property type="match status" value="1"/>
</dbReference>
<dbReference type="PANTHER" id="PTHR13847:SF279">
    <property type="entry name" value="FAD DEPENDENT OXIDOREDUCTASE DOMAIN-CONTAINING PROTEIN-RELATED"/>
    <property type="match status" value="1"/>
</dbReference>